<evidence type="ECO:0000313" key="3">
    <source>
        <dbReference type="Proteomes" id="UP000567179"/>
    </source>
</evidence>
<comment type="caution">
    <text evidence="2">The sequence shown here is derived from an EMBL/GenBank/DDBJ whole genome shotgun (WGS) entry which is preliminary data.</text>
</comment>
<dbReference type="AlphaFoldDB" id="A0A8H5BKA0"/>
<keyword evidence="1" id="KW-0472">Membrane</keyword>
<keyword evidence="1" id="KW-1133">Transmembrane helix</keyword>
<sequence length="157" mass="17123">MARLAAAQNLGRSHILAFLPPAGYTILLFAKVVIDINTPTRSRRRNDGGGRGIGGWGRPSRCSVTVWPSFCVRVSVECGPPLFDIDIVGAIAPAFGLVRMGRWVCMPNVEQRALSPLRGADEELSATNQPPLAHVHVHVYAHYICARERLLVQTGDQ</sequence>
<protein>
    <submittedName>
        <fullName evidence="2">Uncharacterized protein</fullName>
    </submittedName>
</protein>
<reference evidence="2 3" key="1">
    <citation type="journal article" date="2020" name="ISME J.">
        <title>Uncovering the hidden diversity of litter-decomposition mechanisms in mushroom-forming fungi.</title>
        <authorList>
            <person name="Floudas D."/>
            <person name="Bentzer J."/>
            <person name="Ahren D."/>
            <person name="Johansson T."/>
            <person name="Persson P."/>
            <person name="Tunlid A."/>
        </authorList>
    </citation>
    <scope>NUCLEOTIDE SEQUENCE [LARGE SCALE GENOMIC DNA]</scope>
    <source>
        <strain evidence="2 3">CBS 101986</strain>
    </source>
</reference>
<dbReference type="Proteomes" id="UP000567179">
    <property type="component" value="Unassembled WGS sequence"/>
</dbReference>
<proteinExistence type="predicted"/>
<feature type="transmembrane region" description="Helical" evidence="1">
    <location>
        <begin position="15"/>
        <end position="34"/>
    </location>
</feature>
<evidence type="ECO:0000256" key="1">
    <source>
        <dbReference type="SAM" id="Phobius"/>
    </source>
</evidence>
<name>A0A8H5BKA0_9AGAR</name>
<organism evidence="2 3">
    <name type="scientific">Psilocybe cf. subviscida</name>
    <dbReference type="NCBI Taxonomy" id="2480587"/>
    <lineage>
        <taxon>Eukaryota</taxon>
        <taxon>Fungi</taxon>
        <taxon>Dikarya</taxon>
        <taxon>Basidiomycota</taxon>
        <taxon>Agaricomycotina</taxon>
        <taxon>Agaricomycetes</taxon>
        <taxon>Agaricomycetidae</taxon>
        <taxon>Agaricales</taxon>
        <taxon>Agaricineae</taxon>
        <taxon>Strophariaceae</taxon>
        <taxon>Psilocybe</taxon>
    </lineage>
</organism>
<keyword evidence="1" id="KW-0812">Transmembrane</keyword>
<accession>A0A8H5BKA0</accession>
<keyword evidence="3" id="KW-1185">Reference proteome</keyword>
<evidence type="ECO:0000313" key="2">
    <source>
        <dbReference type="EMBL" id="KAF5324068.1"/>
    </source>
</evidence>
<gene>
    <name evidence="2" type="ORF">D9619_011242</name>
</gene>
<dbReference type="EMBL" id="JAACJJ010000016">
    <property type="protein sequence ID" value="KAF5324068.1"/>
    <property type="molecule type" value="Genomic_DNA"/>
</dbReference>